<evidence type="ECO:0000313" key="2">
    <source>
        <dbReference type="Proteomes" id="UP000828390"/>
    </source>
</evidence>
<protein>
    <submittedName>
        <fullName evidence="1">Uncharacterized protein</fullName>
    </submittedName>
</protein>
<comment type="caution">
    <text evidence="1">The sequence shown here is derived from an EMBL/GenBank/DDBJ whole genome shotgun (WGS) entry which is preliminary data.</text>
</comment>
<name>A0A9D4LV21_DREPO</name>
<gene>
    <name evidence="1" type="ORF">DPMN_027304</name>
</gene>
<reference evidence="1" key="2">
    <citation type="submission" date="2020-11" db="EMBL/GenBank/DDBJ databases">
        <authorList>
            <person name="McCartney M.A."/>
            <person name="Auch B."/>
            <person name="Kono T."/>
            <person name="Mallez S."/>
            <person name="Becker A."/>
            <person name="Gohl D.M."/>
            <person name="Silverstein K.A.T."/>
            <person name="Koren S."/>
            <person name="Bechman K.B."/>
            <person name="Herman A."/>
            <person name="Abrahante J.E."/>
            <person name="Garbe J."/>
        </authorList>
    </citation>
    <scope>NUCLEOTIDE SEQUENCE</scope>
    <source>
        <strain evidence="1">Duluth1</strain>
        <tissue evidence="1">Whole animal</tissue>
    </source>
</reference>
<reference evidence="1" key="1">
    <citation type="journal article" date="2019" name="bioRxiv">
        <title>The Genome of the Zebra Mussel, Dreissena polymorpha: A Resource for Invasive Species Research.</title>
        <authorList>
            <person name="McCartney M.A."/>
            <person name="Auch B."/>
            <person name="Kono T."/>
            <person name="Mallez S."/>
            <person name="Zhang Y."/>
            <person name="Obille A."/>
            <person name="Becker A."/>
            <person name="Abrahante J.E."/>
            <person name="Garbe J."/>
            <person name="Badalamenti J.P."/>
            <person name="Herman A."/>
            <person name="Mangelson H."/>
            <person name="Liachko I."/>
            <person name="Sullivan S."/>
            <person name="Sone E.D."/>
            <person name="Koren S."/>
            <person name="Silverstein K.A.T."/>
            <person name="Beckman K.B."/>
            <person name="Gohl D.M."/>
        </authorList>
    </citation>
    <scope>NUCLEOTIDE SEQUENCE</scope>
    <source>
        <strain evidence="1">Duluth1</strain>
        <tissue evidence="1">Whole animal</tissue>
    </source>
</reference>
<dbReference type="AlphaFoldDB" id="A0A9D4LV21"/>
<organism evidence="1 2">
    <name type="scientific">Dreissena polymorpha</name>
    <name type="common">Zebra mussel</name>
    <name type="synonym">Mytilus polymorpha</name>
    <dbReference type="NCBI Taxonomy" id="45954"/>
    <lineage>
        <taxon>Eukaryota</taxon>
        <taxon>Metazoa</taxon>
        <taxon>Spiralia</taxon>
        <taxon>Lophotrochozoa</taxon>
        <taxon>Mollusca</taxon>
        <taxon>Bivalvia</taxon>
        <taxon>Autobranchia</taxon>
        <taxon>Heteroconchia</taxon>
        <taxon>Euheterodonta</taxon>
        <taxon>Imparidentia</taxon>
        <taxon>Neoheterodontei</taxon>
        <taxon>Myida</taxon>
        <taxon>Dreissenoidea</taxon>
        <taxon>Dreissenidae</taxon>
        <taxon>Dreissena</taxon>
    </lineage>
</organism>
<accession>A0A9D4LV21</accession>
<dbReference type="EMBL" id="JAIWYP010000002">
    <property type="protein sequence ID" value="KAH3864288.1"/>
    <property type="molecule type" value="Genomic_DNA"/>
</dbReference>
<dbReference type="Proteomes" id="UP000828390">
    <property type="component" value="Unassembled WGS sequence"/>
</dbReference>
<keyword evidence="2" id="KW-1185">Reference proteome</keyword>
<sequence>MVSYKGTLRIIHVNQGIVIKAETLQGYARTITVGQVSPQLALLIVDCRQRL</sequence>
<proteinExistence type="predicted"/>
<evidence type="ECO:0000313" key="1">
    <source>
        <dbReference type="EMBL" id="KAH3864288.1"/>
    </source>
</evidence>